<keyword evidence="1" id="KW-0560">Oxidoreductase</keyword>
<dbReference type="GO" id="GO:0016491">
    <property type="term" value="F:oxidoreductase activity"/>
    <property type="evidence" value="ECO:0007669"/>
    <property type="project" value="UniProtKB-KW"/>
</dbReference>
<dbReference type="Proteomes" id="UP000799766">
    <property type="component" value="Unassembled WGS sequence"/>
</dbReference>
<protein>
    <submittedName>
        <fullName evidence="2">Putative short-chain dehydrogenase</fullName>
    </submittedName>
</protein>
<dbReference type="AlphaFoldDB" id="A0A6A6NXN3"/>
<dbReference type="PRINTS" id="PR00081">
    <property type="entry name" value="GDHRDH"/>
</dbReference>
<proteinExistence type="predicted"/>
<dbReference type="EMBL" id="MU001684">
    <property type="protein sequence ID" value="KAF2456237.1"/>
    <property type="molecule type" value="Genomic_DNA"/>
</dbReference>
<dbReference type="InterPro" id="IPR002347">
    <property type="entry name" value="SDR_fam"/>
</dbReference>
<organism evidence="2 3">
    <name type="scientific">Lineolata rhizophorae</name>
    <dbReference type="NCBI Taxonomy" id="578093"/>
    <lineage>
        <taxon>Eukaryota</taxon>
        <taxon>Fungi</taxon>
        <taxon>Dikarya</taxon>
        <taxon>Ascomycota</taxon>
        <taxon>Pezizomycotina</taxon>
        <taxon>Dothideomycetes</taxon>
        <taxon>Dothideomycetes incertae sedis</taxon>
        <taxon>Lineolatales</taxon>
        <taxon>Lineolataceae</taxon>
        <taxon>Lineolata</taxon>
    </lineage>
</organism>
<name>A0A6A6NXN3_9PEZI</name>
<dbReference type="OrthoDB" id="542013at2759"/>
<evidence type="ECO:0000313" key="2">
    <source>
        <dbReference type="EMBL" id="KAF2456237.1"/>
    </source>
</evidence>
<keyword evidence="3" id="KW-1185">Reference proteome</keyword>
<accession>A0A6A6NXN3</accession>
<dbReference type="InterPro" id="IPR036291">
    <property type="entry name" value="NAD(P)-bd_dom_sf"/>
</dbReference>
<dbReference type="PANTHER" id="PTHR43157:SF31">
    <property type="entry name" value="PHOSPHATIDYLINOSITOL-GLYCAN BIOSYNTHESIS CLASS F PROTEIN"/>
    <property type="match status" value="1"/>
</dbReference>
<sequence length="335" mass="36262">MADLFDLVRTQRTQLPIVPTPSTVAGGTYIVTGANTGLGFECAKHFISLGASRVIIAVRSVQKGDAALAIIRKETGRYDVGEVWELDLASLDSVEAFAKRLDTLDRVDALIENASLALVQFSLTEGMETSLMVNVASTMLLAIRALPKLRASAKMFKIQPHLVVVTSGTAFSQKGVLEGTEGNIFDALSAKGTTNIAERYPLTKLLQIYAVRQLASLFPVSDTNVVINAVNPGLCTTELARNAGFIFRLQLGLMKLLLGRTAEEGSRTLLHAAVAGVASHGKYVSDCRIKEDYIPEWIRDESGCLTQRRVWGDLVKTLETRGHTVDIPGHPANKV</sequence>
<evidence type="ECO:0000313" key="3">
    <source>
        <dbReference type="Proteomes" id="UP000799766"/>
    </source>
</evidence>
<dbReference type="Pfam" id="PF00106">
    <property type="entry name" value="adh_short"/>
    <property type="match status" value="1"/>
</dbReference>
<evidence type="ECO:0000256" key="1">
    <source>
        <dbReference type="ARBA" id="ARBA00023002"/>
    </source>
</evidence>
<dbReference type="Gene3D" id="3.40.50.720">
    <property type="entry name" value="NAD(P)-binding Rossmann-like Domain"/>
    <property type="match status" value="1"/>
</dbReference>
<dbReference type="PANTHER" id="PTHR43157">
    <property type="entry name" value="PHOSPHATIDYLINOSITOL-GLYCAN BIOSYNTHESIS CLASS F PROTEIN-RELATED"/>
    <property type="match status" value="1"/>
</dbReference>
<gene>
    <name evidence="2" type="ORF">BDY21DRAFT_288059</name>
</gene>
<reference evidence="2" key="1">
    <citation type="journal article" date="2020" name="Stud. Mycol.">
        <title>101 Dothideomycetes genomes: a test case for predicting lifestyles and emergence of pathogens.</title>
        <authorList>
            <person name="Haridas S."/>
            <person name="Albert R."/>
            <person name="Binder M."/>
            <person name="Bloem J."/>
            <person name="Labutti K."/>
            <person name="Salamov A."/>
            <person name="Andreopoulos B."/>
            <person name="Baker S."/>
            <person name="Barry K."/>
            <person name="Bills G."/>
            <person name="Bluhm B."/>
            <person name="Cannon C."/>
            <person name="Castanera R."/>
            <person name="Culley D."/>
            <person name="Daum C."/>
            <person name="Ezra D."/>
            <person name="Gonzalez J."/>
            <person name="Henrissat B."/>
            <person name="Kuo A."/>
            <person name="Liang C."/>
            <person name="Lipzen A."/>
            <person name="Lutzoni F."/>
            <person name="Magnuson J."/>
            <person name="Mondo S."/>
            <person name="Nolan M."/>
            <person name="Ohm R."/>
            <person name="Pangilinan J."/>
            <person name="Park H.-J."/>
            <person name="Ramirez L."/>
            <person name="Alfaro M."/>
            <person name="Sun H."/>
            <person name="Tritt A."/>
            <person name="Yoshinaga Y."/>
            <person name="Zwiers L.-H."/>
            <person name="Turgeon B."/>
            <person name="Goodwin S."/>
            <person name="Spatafora J."/>
            <person name="Crous P."/>
            <person name="Grigoriev I."/>
        </authorList>
    </citation>
    <scope>NUCLEOTIDE SEQUENCE</scope>
    <source>
        <strain evidence="2">ATCC 16933</strain>
    </source>
</reference>
<dbReference type="SUPFAM" id="SSF51735">
    <property type="entry name" value="NAD(P)-binding Rossmann-fold domains"/>
    <property type="match status" value="1"/>
</dbReference>